<gene>
    <name evidence="2" type="ORF">GL4_3206</name>
</gene>
<organism evidence="2 3">
    <name type="scientific">Methyloceanibacter caenitepidi</name>
    <dbReference type="NCBI Taxonomy" id="1384459"/>
    <lineage>
        <taxon>Bacteria</taxon>
        <taxon>Pseudomonadati</taxon>
        <taxon>Pseudomonadota</taxon>
        <taxon>Alphaproteobacteria</taxon>
        <taxon>Hyphomicrobiales</taxon>
        <taxon>Hyphomicrobiaceae</taxon>
        <taxon>Methyloceanibacter</taxon>
    </lineage>
</organism>
<evidence type="ECO:0000313" key="3">
    <source>
        <dbReference type="Proteomes" id="UP000031643"/>
    </source>
</evidence>
<evidence type="ECO:0000313" key="2">
    <source>
        <dbReference type="EMBL" id="BAQ18637.1"/>
    </source>
</evidence>
<name>A0A0A8K7W8_9HYPH</name>
<evidence type="ECO:0000256" key="1">
    <source>
        <dbReference type="SAM" id="MobiDB-lite"/>
    </source>
</evidence>
<feature type="region of interest" description="Disordered" evidence="1">
    <location>
        <begin position="29"/>
        <end position="52"/>
    </location>
</feature>
<dbReference type="KEGG" id="mcg:GL4_3206"/>
<dbReference type="EMBL" id="AP014648">
    <property type="protein sequence ID" value="BAQ18637.1"/>
    <property type="molecule type" value="Genomic_DNA"/>
</dbReference>
<dbReference type="AlphaFoldDB" id="A0A0A8K7W8"/>
<sequence length="52" mass="5451">MPAYEIVGRPGDENRALTALPPRCAIVPPNEAALPGPAHRPDNVTDDPAPLP</sequence>
<dbReference type="HOGENOM" id="CLU_3081665_0_0_5"/>
<keyword evidence="3" id="KW-1185">Reference proteome</keyword>
<dbReference type="Proteomes" id="UP000031643">
    <property type="component" value="Chromosome"/>
</dbReference>
<protein>
    <submittedName>
        <fullName evidence="2">Uncharacterized protein</fullName>
    </submittedName>
</protein>
<proteinExistence type="predicted"/>
<dbReference type="STRING" id="1384459.GL4_3206"/>
<reference evidence="2 3" key="1">
    <citation type="submission" date="2014-09" db="EMBL/GenBank/DDBJ databases">
        <title>Genome sequencing of Methyloceanibacter caenitepidi Gela4.</title>
        <authorList>
            <person name="Takeuchi M."/>
            <person name="Susumu S."/>
            <person name="Kamagata Y."/>
            <person name="Oshima K."/>
            <person name="Hattori M."/>
            <person name="Iwasaki W."/>
        </authorList>
    </citation>
    <scope>NUCLEOTIDE SEQUENCE [LARGE SCALE GENOMIC DNA]</scope>
    <source>
        <strain evidence="2 3">Gela4</strain>
    </source>
</reference>
<accession>A0A0A8K7W8</accession>